<dbReference type="EMBL" id="AEUW02000001">
    <property type="protein sequence ID" value="EHJ52766.1"/>
    <property type="molecule type" value="Genomic_DNA"/>
</dbReference>
<dbReference type="Proteomes" id="UP000003573">
    <property type="component" value="Unassembled WGS sequence"/>
</dbReference>
<evidence type="ECO:0000256" key="11">
    <source>
        <dbReference type="ARBA" id="ARBA00023136"/>
    </source>
</evidence>
<comment type="similarity">
    <text evidence="3">Belongs to the multi antimicrobial extrusion (MATE) (TC 2.A.66.1) family.</text>
</comment>
<organism evidence="14 15">
    <name type="scientific">Streptococcus macacae NCTC 11558</name>
    <dbReference type="NCBI Taxonomy" id="764298"/>
    <lineage>
        <taxon>Bacteria</taxon>
        <taxon>Bacillati</taxon>
        <taxon>Bacillota</taxon>
        <taxon>Bacilli</taxon>
        <taxon>Lactobacillales</taxon>
        <taxon>Streptococcaceae</taxon>
        <taxon>Streptococcus</taxon>
    </lineage>
</organism>
<evidence type="ECO:0000256" key="8">
    <source>
        <dbReference type="ARBA" id="ARBA00022692"/>
    </source>
</evidence>
<evidence type="ECO:0000256" key="3">
    <source>
        <dbReference type="ARBA" id="ARBA00010199"/>
    </source>
</evidence>
<comment type="function">
    <text evidence="1">Multidrug efflux pump.</text>
</comment>
<protein>
    <recommendedName>
        <fullName evidence="4">Probable multidrug resistance protein NorM</fullName>
    </recommendedName>
    <alternativeName>
        <fullName evidence="12">Multidrug-efflux transporter</fullName>
    </alternativeName>
</protein>
<keyword evidence="15" id="KW-1185">Reference proteome</keyword>
<feature type="transmembrane region" description="Helical" evidence="13">
    <location>
        <begin position="38"/>
        <end position="59"/>
    </location>
</feature>
<evidence type="ECO:0000256" key="2">
    <source>
        <dbReference type="ARBA" id="ARBA00004651"/>
    </source>
</evidence>
<dbReference type="InterPro" id="IPR050222">
    <property type="entry name" value="MATE_MdtK"/>
</dbReference>
<dbReference type="PIRSF" id="PIRSF006603">
    <property type="entry name" value="DinF"/>
    <property type="match status" value="1"/>
</dbReference>
<dbReference type="InterPro" id="IPR002528">
    <property type="entry name" value="MATE_fam"/>
</dbReference>
<evidence type="ECO:0000256" key="1">
    <source>
        <dbReference type="ARBA" id="ARBA00003408"/>
    </source>
</evidence>
<sequence length="454" mass="48794">MNEGRTFVSALSFSIPMKQIKEILNIALPAMAENFLQMLMGIVDNYLVAQLGILAISGVSVANNIITVYQAIFIALGAAVTSVVSKSFGEKDASALKNHARQAISVTIILSLVLGLFSLICGNKILTLLGTETKVSAIGGLYLAIVGGGIVSLGLMTTLGSLLRAIGKVRFPMYVSLLSNFLNAVLSALAVFVLGWGVLGVASATVISRLLGTVILMKRLELKPHHFLPQFQIDKDLIQIAFPAALERLMMRAGDIVIIAIIVKFGTKIVAGNAIGEVLTQFNYMPGFGVATASVMLTAYYFGQGNPAEIKKSVQSTYYISVLLMGLVSCSAFLLGHPLGSLFTADKNVLAASQTVLLFSFLGTPVSAGTLIYTAAWQGLGKARLPFYATTIGMWLIRIVLGYFLAVHFHLSLAGVWLATLADNAFRHLFLYSLYKRYLNDLFSTASSREDEKN</sequence>
<evidence type="ECO:0000256" key="13">
    <source>
        <dbReference type="SAM" id="Phobius"/>
    </source>
</evidence>
<gene>
    <name evidence="14" type="ORF">STRMA_1685</name>
</gene>
<dbReference type="CDD" id="cd13137">
    <property type="entry name" value="MATE_NorM_like"/>
    <property type="match status" value="1"/>
</dbReference>
<dbReference type="PANTHER" id="PTHR43298:SF2">
    <property type="entry name" value="FMN_FAD EXPORTER YEEO-RELATED"/>
    <property type="match status" value="1"/>
</dbReference>
<keyword evidence="11 13" id="KW-0472">Membrane</keyword>
<evidence type="ECO:0000256" key="5">
    <source>
        <dbReference type="ARBA" id="ARBA00022448"/>
    </source>
</evidence>
<dbReference type="eggNOG" id="COG0534">
    <property type="taxonomic scope" value="Bacteria"/>
</dbReference>
<dbReference type="STRING" id="764298.STRMA_1685"/>
<reference evidence="14 15" key="1">
    <citation type="journal article" date="2014" name="Int. J. Syst. Evol. Microbiol.">
        <title>Phylogenomics and the dynamic genome evolution of the genus Streptococcus.</title>
        <authorList>
            <consortium name="The Broad Institute Genome Sequencing Platform"/>
            <person name="Richards V.P."/>
            <person name="Palmer S.R."/>
            <person name="Pavinski Bitar P.D."/>
            <person name="Qin X."/>
            <person name="Weinstock G.M."/>
            <person name="Highlander S.K."/>
            <person name="Town C.D."/>
            <person name="Burne R.A."/>
            <person name="Stanhope M.J."/>
        </authorList>
    </citation>
    <scope>NUCLEOTIDE SEQUENCE [LARGE SCALE GENOMIC DNA]</scope>
    <source>
        <strain evidence="14 15">NCTC 11558</strain>
    </source>
</reference>
<dbReference type="InterPro" id="IPR048279">
    <property type="entry name" value="MdtK-like"/>
</dbReference>
<evidence type="ECO:0000256" key="12">
    <source>
        <dbReference type="ARBA" id="ARBA00031636"/>
    </source>
</evidence>
<feature type="transmembrane region" description="Helical" evidence="13">
    <location>
        <begin position="356"/>
        <end position="375"/>
    </location>
</feature>
<evidence type="ECO:0000313" key="14">
    <source>
        <dbReference type="EMBL" id="EHJ52766.1"/>
    </source>
</evidence>
<evidence type="ECO:0000256" key="9">
    <source>
        <dbReference type="ARBA" id="ARBA00022989"/>
    </source>
</evidence>
<dbReference type="NCBIfam" id="TIGR00797">
    <property type="entry name" value="matE"/>
    <property type="match status" value="1"/>
</dbReference>
<keyword evidence="10" id="KW-0406">Ion transport</keyword>
<keyword evidence="9 13" id="KW-1133">Transmembrane helix</keyword>
<evidence type="ECO:0000256" key="7">
    <source>
        <dbReference type="ARBA" id="ARBA00022475"/>
    </source>
</evidence>
<dbReference type="AlphaFoldDB" id="G5JXR1"/>
<comment type="subcellular location">
    <subcellularLocation>
        <location evidence="2">Cell membrane</location>
        <topology evidence="2">Multi-pass membrane protein</topology>
    </subcellularLocation>
</comment>
<dbReference type="GO" id="GO:0006811">
    <property type="term" value="P:monoatomic ion transport"/>
    <property type="evidence" value="ECO:0007669"/>
    <property type="project" value="UniProtKB-KW"/>
</dbReference>
<feature type="transmembrane region" description="Helical" evidence="13">
    <location>
        <begin position="65"/>
        <end position="84"/>
    </location>
</feature>
<evidence type="ECO:0000256" key="6">
    <source>
        <dbReference type="ARBA" id="ARBA00022449"/>
    </source>
</evidence>
<keyword evidence="8 13" id="KW-0812">Transmembrane</keyword>
<feature type="transmembrane region" description="Helical" evidence="13">
    <location>
        <begin position="171"/>
        <end position="192"/>
    </location>
</feature>
<keyword evidence="7" id="KW-1003">Cell membrane</keyword>
<feature type="transmembrane region" description="Helical" evidence="13">
    <location>
        <begin position="282"/>
        <end position="302"/>
    </location>
</feature>
<comment type="caution">
    <text evidence="14">The sequence shown here is derived from an EMBL/GenBank/DDBJ whole genome shotgun (WGS) entry which is preliminary data.</text>
</comment>
<evidence type="ECO:0000313" key="15">
    <source>
        <dbReference type="Proteomes" id="UP000003573"/>
    </source>
</evidence>
<feature type="transmembrane region" description="Helical" evidence="13">
    <location>
        <begin position="318"/>
        <end position="336"/>
    </location>
</feature>
<dbReference type="RefSeq" id="WP_003081188.1">
    <property type="nucleotide sequence ID" value="NZ_AEUW02000001.1"/>
</dbReference>
<dbReference type="PANTHER" id="PTHR43298">
    <property type="entry name" value="MULTIDRUG RESISTANCE PROTEIN NORM-RELATED"/>
    <property type="match status" value="1"/>
</dbReference>
<accession>G5JXR1</accession>
<keyword evidence="5" id="KW-0813">Transport</keyword>
<keyword evidence="6" id="KW-0050">Antiport</keyword>
<feature type="transmembrane region" description="Helical" evidence="13">
    <location>
        <begin position="138"/>
        <end position="159"/>
    </location>
</feature>
<evidence type="ECO:0000256" key="10">
    <source>
        <dbReference type="ARBA" id="ARBA00023065"/>
    </source>
</evidence>
<name>G5JXR1_9STRE</name>
<feature type="transmembrane region" description="Helical" evidence="13">
    <location>
        <begin position="256"/>
        <end position="276"/>
    </location>
</feature>
<proteinExistence type="inferred from homology"/>
<dbReference type="GO" id="GO:0005886">
    <property type="term" value="C:plasma membrane"/>
    <property type="evidence" value="ECO:0007669"/>
    <property type="project" value="UniProtKB-SubCell"/>
</dbReference>
<dbReference type="GO" id="GO:0042910">
    <property type="term" value="F:xenobiotic transmembrane transporter activity"/>
    <property type="evidence" value="ECO:0007669"/>
    <property type="project" value="InterPro"/>
</dbReference>
<feature type="transmembrane region" description="Helical" evidence="13">
    <location>
        <begin position="104"/>
        <end position="126"/>
    </location>
</feature>
<dbReference type="Pfam" id="PF01554">
    <property type="entry name" value="MatE"/>
    <property type="match status" value="2"/>
</dbReference>
<evidence type="ECO:0000256" key="4">
    <source>
        <dbReference type="ARBA" id="ARBA00020268"/>
    </source>
</evidence>
<dbReference type="GO" id="GO:0015297">
    <property type="term" value="F:antiporter activity"/>
    <property type="evidence" value="ECO:0007669"/>
    <property type="project" value="UniProtKB-KW"/>
</dbReference>